<dbReference type="EMBL" id="KR029593">
    <property type="protein sequence ID" value="AKH47396.1"/>
    <property type="molecule type" value="Genomic_DNA"/>
</dbReference>
<dbReference type="SUPFAM" id="SSF56563">
    <property type="entry name" value="Major capsid protein gp5"/>
    <property type="match status" value="1"/>
</dbReference>
<evidence type="ECO:0000256" key="2">
    <source>
        <dbReference type="ARBA" id="ARBA00022844"/>
    </source>
</evidence>
<evidence type="ECO:0000256" key="1">
    <source>
        <dbReference type="ARBA" id="ARBA00004328"/>
    </source>
</evidence>
<proteinExistence type="predicted"/>
<feature type="domain" description="Phage capsid-like C-terminal" evidence="3">
    <location>
        <begin position="115"/>
        <end position="382"/>
    </location>
</feature>
<comment type="subcellular location">
    <subcellularLocation>
        <location evidence="1">Virion</location>
    </subcellularLocation>
</comment>
<dbReference type="Gene3D" id="3.30.2320.10">
    <property type="entry name" value="hypothetical protein PF0899 domain"/>
    <property type="match status" value="1"/>
</dbReference>
<reference evidence="4" key="1">
    <citation type="journal article" date="2015" name="Front. Microbiol.">
        <title>Combining genomic sequencing methods to explore viral diversity and reveal potential virus-host interactions.</title>
        <authorList>
            <person name="Chow C.E."/>
            <person name="Winget D.M."/>
            <person name="White R.A.III."/>
            <person name="Hallam S.J."/>
            <person name="Suttle C.A."/>
        </authorList>
    </citation>
    <scope>NUCLEOTIDE SEQUENCE</scope>
    <source>
        <strain evidence="4">H4084976</strain>
    </source>
</reference>
<sequence length="394" mass="42523">MEESLKNQLDQFNSAIDSKIEKSNNEAIDAVVVKANEIVKSEVSEMSNKLNERLDAMEVANKMQFNAKKKMTFKSALQEQIANGAIDAISKGHSRSASFEIKADMTVGADFTGEVIPADRVAGYKYDPTRPMHIRQLLALGSTQSDVVRYVKESGYSNGAAATAEGVTLAQSDFDMTASDANVRKIGTYFRISEEMLADTPQLTSYISARAPEKLLEVEDTQILSGTGSGAQLSGIITDAADFAAGSLAGTVESANEFDVIVASLNQLALANYNADCILLNPSDFHKILLLKDSQNNYLKDQVYGGLQPVFMGVKVVLNTAITAGTFLIGNFSVGTQLWVRDGVNVEFFREDGTNVRDGFVTVRVSERVALTNYLPNAFVNGSFATAKAALETA</sequence>
<dbReference type="InterPro" id="IPR024455">
    <property type="entry name" value="Phage_capsid"/>
</dbReference>
<accession>A0A0F7L8Q8</accession>
<name>A0A0F7L8Q8_9VIRU</name>
<keyword evidence="2" id="KW-0946">Virion</keyword>
<evidence type="ECO:0000259" key="3">
    <source>
        <dbReference type="Pfam" id="PF05065"/>
    </source>
</evidence>
<dbReference type="Gene3D" id="3.30.2400.10">
    <property type="entry name" value="Major capsid protein gp5"/>
    <property type="match status" value="1"/>
</dbReference>
<dbReference type="GO" id="GO:0044423">
    <property type="term" value="C:virion component"/>
    <property type="evidence" value="ECO:0007669"/>
    <property type="project" value="UniProtKB-KW"/>
</dbReference>
<organism evidence="4">
    <name type="scientific">uncultured marine virus</name>
    <dbReference type="NCBI Taxonomy" id="186617"/>
    <lineage>
        <taxon>Viruses</taxon>
        <taxon>environmental samples</taxon>
    </lineage>
</organism>
<reference evidence="4" key="2">
    <citation type="submission" date="2015-03" db="EMBL/GenBank/DDBJ databases">
        <authorList>
            <person name="Chow C.-E.T."/>
            <person name="Winget D.M."/>
            <person name="White R.A.III."/>
            <person name="Hallam S.J."/>
            <person name="Suttle C.A."/>
        </authorList>
    </citation>
    <scope>NUCLEOTIDE SEQUENCE</scope>
    <source>
        <strain evidence="4">H4084976</strain>
    </source>
</reference>
<protein>
    <submittedName>
        <fullName evidence="4">Phage major capsid protein HK97</fullName>
    </submittedName>
</protein>
<evidence type="ECO:0000313" key="4">
    <source>
        <dbReference type="EMBL" id="AKH47396.1"/>
    </source>
</evidence>
<dbReference type="Pfam" id="PF05065">
    <property type="entry name" value="Phage_capsid"/>
    <property type="match status" value="1"/>
</dbReference>
<dbReference type="NCBIfam" id="TIGR01554">
    <property type="entry name" value="major_cap_HK97"/>
    <property type="match status" value="1"/>
</dbReference>
<dbReference type="InterPro" id="IPR054612">
    <property type="entry name" value="Phage_capsid-like_C"/>
</dbReference>